<dbReference type="PANTHER" id="PTHR33157">
    <property type="entry name" value="AUTONOMOUS TRANSPOSABLE ELEMENT EN-1 MOSAIC PROTEIN-RELATED"/>
    <property type="match status" value="1"/>
</dbReference>
<comment type="caution">
    <text evidence="2">The sequence shown here is derived from an EMBL/GenBank/DDBJ whole genome shotgun (WGS) entry which is preliminary data.</text>
</comment>
<keyword evidence="3" id="KW-1185">Reference proteome</keyword>
<dbReference type="OrthoDB" id="696705at2759"/>
<feature type="region of interest" description="Disordered" evidence="1">
    <location>
        <begin position="46"/>
        <end position="75"/>
    </location>
</feature>
<dbReference type="Proteomes" id="UP000636709">
    <property type="component" value="Unassembled WGS sequence"/>
</dbReference>
<dbReference type="InterPro" id="IPR039266">
    <property type="entry name" value="EN-1/SPM"/>
</dbReference>
<name>A0A835EKL1_9POAL</name>
<gene>
    <name evidence="2" type="ORF">HU200_035888</name>
</gene>
<evidence type="ECO:0000313" key="3">
    <source>
        <dbReference type="Proteomes" id="UP000636709"/>
    </source>
</evidence>
<proteinExistence type="predicted"/>
<protein>
    <submittedName>
        <fullName evidence="2">Uncharacterized protein</fullName>
    </submittedName>
</protein>
<feature type="region of interest" description="Disordered" evidence="1">
    <location>
        <begin position="112"/>
        <end position="134"/>
    </location>
</feature>
<dbReference type="PANTHER" id="PTHR33157:SF12">
    <property type="entry name" value="TRANSPOSASE TNP1_EN_SPM-LIKE DOMAIN-CONTAINING PROTEIN"/>
    <property type="match status" value="1"/>
</dbReference>
<dbReference type="AlphaFoldDB" id="A0A835EKL1"/>
<dbReference type="GO" id="GO:0032196">
    <property type="term" value="P:transposition"/>
    <property type="evidence" value="ECO:0007669"/>
    <property type="project" value="InterPro"/>
</dbReference>
<evidence type="ECO:0000256" key="1">
    <source>
        <dbReference type="SAM" id="MobiDB-lite"/>
    </source>
</evidence>
<reference evidence="2" key="1">
    <citation type="submission" date="2020-07" db="EMBL/GenBank/DDBJ databases">
        <title>Genome sequence and genetic diversity analysis of an under-domesticated orphan crop, white fonio (Digitaria exilis).</title>
        <authorList>
            <person name="Bennetzen J.L."/>
            <person name="Chen S."/>
            <person name="Ma X."/>
            <person name="Wang X."/>
            <person name="Yssel A.E.J."/>
            <person name="Chaluvadi S.R."/>
            <person name="Johnson M."/>
            <person name="Gangashetty P."/>
            <person name="Hamidou F."/>
            <person name="Sanogo M.D."/>
            <person name="Zwaenepoel A."/>
            <person name="Wallace J."/>
            <person name="Van De Peer Y."/>
            <person name="Van Deynze A."/>
        </authorList>
    </citation>
    <scope>NUCLEOTIDE SEQUENCE</scope>
    <source>
        <tissue evidence="2">Leaves</tissue>
    </source>
</reference>
<organism evidence="2 3">
    <name type="scientific">Digitaria exilis</name>
    <dbReference type="NCBI Taxonomy" id="1010633"/>
    <lineage>
        <taxon>Eukaryota</taxon>
        <taxon>Viridiplantae</taxon>
        <taxon>Streptophyta</taxon>
        <taxon>Embryophyta</taxon>
        <taxon>Tracheophyta</taxon>
        <taxon>Spermatophyta</taxon>
        <taxon>Magnoliopsida</taxon>
        <taxon>Liliopsida</taxon>
        <taxon>Poales</taxon>
        <taxon>Poaceae</taxon>
        <taxon>PACMAD clade</taxon>
        <taxon>Panicoideae</taxon>
        <taxon>Panicodae</taxon>
        <taxon>Paniceae</taxon>
        <taxon>Anthephorinae</taxon>
        <taxon>Digitaria</taxon>
    </lineage>
</organism>
<sequence>MMLTLTVIDASRIARSREVHGPDYAPSTQNFDGRVVMEVGGGKKHGRYWMGDSTPRDLAKGAERKRHNPPTYDTGAAADIVSTERTERESLQANFTQMYAWMQSMGTQVSVPPPQLQFQPPPRQPTPGLSAGSNDPAGMVTCRLVCRLRLVCRTGRLGELSRTDRAHRIATSPTPPKHTTPLAKALGKAPVQRPRACHPVWAPWVLCREPGTWLSANLEFFAESLALLCREPGTWLSANPAAGPTETAQRRLAGVRARLFAERLHALGKYLRCTRQRLCRDPGRKLSAKVASPRKTLPSQLCREPALGKAFAERMILFAESARLTTKSLDPVESEVVPPFSF</sequence>
<accession>A0A835EKL1</accession>
<dbReference type="EMBL" id="JACEFO010001874">
    <property type="protein sequence ID" value="KAF8697298.1"/>
    <property type="molecule type" value="Genomic_DNA"/>
</dbReference>
<evidence type="ECO:0000313" key="2">
    <source>
        <dbReference type="EMBL" id="KAF8697298.1"/>
    </source>
</evidence>
<feature type="compositionally biased region" description="Pro residues" evidence="1">
    <location>
        <begin position="112"/>
        <end position="125"/>
    </location>
</feature>